<comment type="caution">
    <text evidence="2">The sequence shown here is derived from an EMBL/GenBank/DDBJ whole genome shotgun (WGS) entry which is preliminary data.</text>
</comment>
<proteinExistence type="predicted"/>
<accession>A0ABD2A529</accession>
<evidence type="ECO:0000256" key="1">
    <source>
        <dbReference type="SAM" id="Phobius"/>
    </source>
</evidence>
<keyword evidence="1" id="KW-1133">Transmembrane helix</keyword>
<evidence type="ECO:0000313" key="2">
    <source>
        <dbReference type="EMBL" id="KAL2715739.1"/>
    </source>
</evidence>
<dbReference type="EMBL" id="JAUDFV010000155">
    <property type="protein sequence ID" value="KAL2715739.1"/>
    <property type="molecule type" value="Genomic_DNA"/>
</dbReference>
<gene>
    <name evidence="2" type="ORF">V1478_015437</name>
</gene>
<evidence type="ECO:0000313" key="3">
    <source>
        <dbReference type="Proteomes" id="UP001607302"/>
    </source>
</evidence>
<protein>
    <submittedName>
        <fullName evidence="2">Uncharacterized protein</fullName>
    </submittedName>
</protein>
<name>A0ABD2A529_VESSQ</name>
<keyword evidence="3" id="KW-1185">Reference proteome</keyword>
<feature type="transmembrane region" description="Helical" evidence="1">
    <location>
        <begin position="20"/>
        <end position="45"/>
    </location>
</feature>
<keyword evidence="1" id="KW-0472">Membrane</keyword>
<dbReference type="AlphaFoldDB" id="A0ABD2A529"/>
<keyword evidence="1" id="KW-0812">Transmembrane</keyword>
<dbReference type="Proteomes" id="UP001607302">
    <property type="component" value="Unassembled WGS sequence"/>
</dbReference>
<sequence length="88" mass="9935">MEFPQTSFSRYFKKLVALPAKYSLALVLTNFQVIILLTNCSIFNLPLLSTTVQLSLLLNDTSQITICKSDDVRYQNETLANTCSNEPE</sequence>
<organism evidence="2 3">
    <name type="scientific">Vespula squamosa</name>
    <name type="common">Southern yellow jacket</name>
    <name type="synonym">Wasp</name>
    <dbReference type="NCBI Taxonomy" id="30214"/>
    <lineage>
        <taxon>Eukaryota</taxon>
        <taxon>Metazoa</taxon>
        <taxon>Ecdysozoa</taxon>
        <taxon>Arthropoda</taxon>
        <taxon>Hexapoda</taxon>
        <taxon>Insecta</taxon>
        <taxon>Pterygota</taxon>
        <taxon>Neoptera</taxon>
        <taxon>Endopterygota</taxon>
        <taxon>Hymenoptera</taxon>
        <taxon>Apocrita</taxon>
        <taxon>Aculeata</taxon>
        <taxon>Vespoidea</taxon>
        <taxon>Vespidae</taxon>
        <taxon>Vespinae</taxon>
        <taxon>Vespula</taxon>
    </lineage>
</organism>
<reference evidence="2 3" key="1">
    <citation type="journal article" date="2024" name="Ann. Entomol. Soc. Am.">
        <title>Genomic analyses of the southern and eastern yellowjacket wasps (Hymenoptera: Vespidae) reveal evolutionary signatures of social life.</title>
        <authorList>
            <person name="Catto M.A."/>
            <person name="Caine P.B."/>
            <person name="Orr S.E."/>
            <person name="Hunt B.G."/>
            <person name="Goodisman M.A.D."/>
        </authorList>
    </citation>
    <scope>NUCLEOTIDE SEQUENCE [LARGE SCALE GENOMIC DNA]</scope>
    <source>
        <strain evidence="2">233</strain>
        <tissue evidence="2">Head and thorax</tissue>
    </source>
</reference>